<keyword evidence="6 16" id="KW-0489">Methyltransferase</keyword>
<dbReference type="PANTHER" id="PTHR45197:SF1">
    <property type="entry name" value="SPHINGOLIPID C9-METHYLTRANSFERASE A-RELATED"/>
    <property type="match status" value="1"/>
</dbReference>
<dbReference type="Gene3D" id="3.40.50.150">
    <property type="entry name" value="Vaccinia Virus protein VP39"/>
    <property type="match status" value="1"/>
</dbReference>
<dbReference type="GO" id="GO:0016020">
    <property type="term" value="C:membrane"/>
    <property type="evidence" value="ECO:0007669"/>
    <property type="project" value="UniProtKB-SubCell"/>
</dbReference>
<evidence type="ECO:0000256" key="1">
    <source>
        <dbReference type="ARBA" id="ARBA00004141"/>
    </source>
</evidence>
<accession>A0A4V1IQ76</accession>
<dbReference type="PANTHER" id="PTHR45197">
    <property type="entry name" value="SYNTHASE, PUTATIVE (AFU_ORTHOLOGUE AFUA_7G04190)-RELATED"/>
    <property type="match status" value="1"/>
</dbReference>
<dbReference type="InterPro" id="IPR029063">
    <property type="entry name" value="SAM-dependent_MTases_sf"/>
</dbReference>
<evidence type="ECO:0000256" key="12">
    <source>
        <dbReference type="ARBA" id="ARBA00023098"/>
    </source>
</evidence>
<keyword evidence="7 16" id="KW-0808">Transferase</keyword>
<evidence type="ECO:0000256" key="2">
    <source>
        <dbReference type="ARBA" id="ARBA00004760"/>
    </source>
</evidence>
<sequence>MASKHDIHPVAPAPFPVEGPGNAFFSNSRLALTILAVPLVLVVLVGLPLSLYPFVALLTALPSFAAYNVWYCHVAPPIRPQKGLPGAPLDTYMEFKDKDLAAAYGQPTAKIPIEIFFENYFEQKIDVKGDLLDVLEARHDWARFVWSWGQVSFFLTQWIPETLWHSKKQDEDQVREHYDRGDDFYEAFLGPMMVYTSGVMTTTDSRETLEEMQQNKLNMITKKINLKPGDRMLDIGCGWGTLAVHGAKQGANATGLTLAKKQAAWGMGKAAEAGVADRVNILCMDYRDLPKEKFDKITCVEMAEHVGVLRFQTFLLQVREMLEDDGVFYIQVAGLRRSWQYEDLMWGLFMAKYIFPGADASTPLNWFIEQLERAGFEIQSTETLGVHYSATIYRWYSNWLKNKDTIIDKYGVRWFRIWEYFLAYSTIVARQGSATVFSIVCHKNLNSFTRQQWVPRQKWVQG</sequence>
<keyword evidence="9 15" id="KW-0812">Transmembrane</keyword>
<feature type="transmembrane region" description="Helical" evidence="15">
    <location>
        <begin position="30"/>
        <end position="47"/>
    </location>
</feature>
<evidence type="ECO:0000256" key="8">
    <source>
        <dbReference type="ARBA" id="ARBA00022691"/>
    </source>
</evidence>
<keyword evidence="12" id="KW-0443">Lipid metabolism</keyword>
<dbReference type="AlphaFoldDB" id="A0A4V1IQ76"/>
<gene>
    <name evidence="16" type="ORF">BDK51DRAFT_19935</name>
</gene>
<keyword evidence="8" id="KW-0949">S-adenosyl-L-methionine</keyword>
<organism evidence="16 17">
    <name type="scientific">Blyttiomyces helicus</name>
    <dbReference type="NCBI Taxonomy" id="388810"/>
    <lineage>
        <taxon>Eukaryota</taxon>
        <taxon>Fungi</taxon>
        <taxon>Fungi incertae sedis</taxon>
        <taxon>Chytridiomycota</taxon>
        <taxon>Chytridiomycota incertae sedis</taxon>
        <taxon>Chytridiomycetes</taxon>
        <taxon>Chytridiomycetes incertae sedis</taxon>
        <taxon>Blyttiomyces</taxon>
    </lineage>
</organism>
<dbReference type="GO" id="GO:0008168">
    <property type="term" value="F:methyltransferase activity"/>
    <property type="evidence" value="ECO:0007669"/>
    <property type="project" value="UniProtKB-KW"/>
</dbReference>
<evidence type="ECO:0000256" key="14">
    <source>
        <dbReference type="ARBA" id="ARBA00039020"/>
    </source>
</evidence>
<name>A0A4V1IQ76_9FUNG</name>
<evidence type="ECO:0000256" key="4">
    <source>
        <dbReference type="ARBA" id="ARBA00010815"/>
    </source>
</evidence>
<dbReference type="Proteomes" id="UP000269721">
    <property type="component" value="Unassembled WGS sequence"/>
</dbReference>
<evidence type="ECO:0000256" key="13">
    <source>
        <dbReference type="ARBA" id="ARBA00023136"/>
    </source>
</evidence>
<dbReference type="EC" id="2.1.1.317" evidence="14"/>
<evidence type="ECO:0000256" key="15">
    <source>
        <dbReference type="SAM" id="Phobius"/>
    </source>
</evidence>
<keyword evidence="17" id="KW-1185">Reference proteome</keyword>
<keyword evidence="11 15" id="KW-1133">Transmembrane helix</keyword>
<dbReference type="GO" id="GO:0032259">
    <property type="term" value="P:methylation"/>
    <property type="evidence" value="ECO:0007669"/>
    <property type="project" value="UniProtKB-KW"/>
</dbReference>
<protein>
    <recommendedName>
        <fullName evidence="14">sphingolipid C(9)-methyltransferase</fullName>
        <ecNumber evidence="14">2.1.1.317</ecNumber>
    </recommendedName>
</protein>
<dbReference type="SUPFAM" id="SSF53335">
    <property type="entry name" value="S-adenosyl-L-methionine-dependent methyltransferases"/>
    <property type="match status" value="1"/>
</dbReference>
<evidence type="ECO:0000313" key="17">
    <source>
        <dbReference type="Proteomes" id="UP000269721"/>
    </source>
</evidence>
<comment type="pathway">
    <text evidence="3">Sphingolipid metabolism.</text>
</comment>
<evidence type="ECO:0000256" key="3">
    <source>
        <dbReference type="ARBA" id="ARBA00004991"/>
    </source>
</evidence>
<dbReference type="InterPro" id="IPR052290">
    <property type="entry name" value="Sphingo_C9-MT"/>
</dbReference>
<dbReference type="GO" id="GO:0006665">
    <property type="term" value="P:sphingolipid metabolic process"/>
    <property type="evidence" value="ECO:0007669"/>
    <property type="project" value="UniProtKB-KW"/>
</dbReference>
<comment type="similarity">
    <text evidence="4">Belongs to the CFA/CMAS family.</text>
</comment>
<dbReference type="CDD" id="cd02440">
    <property type="entry name" value="AdoMet_MTases"/>
    <property type="match status" value="1"/>
</dbReference>
<proteinExistence type="inferred from homology"/>
<dbReference type="Pfam" id="PF02353">
    <property type="entry name" value="CMAS"/>
    <property type="match status" value="1"/>
</dbReference>
<evidence type="ECO:0000256" key="6">
    <source>
        <dbReference type="ARBA" id="ARBA00022603"/>
    </source>
</evidence>
<reference evidence="17" key="1">
    <citation type="journal article" date="2018" name="Nat. Microbiol.">
        <title>Leveraging single-cell genomics to expand the fungal tree of life.</title>
        <authorList>
            <person name="Ahrendt S.R."/>
            <person name="Quandt C.A."/>
            <person name="Ciobanu D."/>
            <person name="Clum A."/>
            <person name="Salamov A."/>
            <person name="Andreopoulos B."/>
            <person name="Cheng J.F."/>
            <person name="Woyke T."/>
            <person name="Pelin A."/>
            <person name="Henrissat B."/>
            <person name="Reynolds N.K."/>
            <person name="Benny G.L."/>
            <person name="Smith M.E."/>
            <person name="James T.Y."/>
            <person name="Grigoriev I.V."/>
        </authorList>
    </citation>
    <scope>NUCLEOTIDE SEQUENCE [LARGE SCALE GENOMIC DNA]</scope>
</reference>
<keyword evidence="10" id="KW-0746">Sphingolipid metabolism</keyword>
<dbReference type="OrthoDB" id="412182at2759"/>
<comment type="subcellular location">
    <subcellularLocation>
        <location evidence="1">Membrane</location>
        <topology evidence="1">Multi-pass membrane protein</topology>
    </subcellularLocation>
</comment>
<evidence type="ECO:0000256" key="5">
    <source>
        <dbReference type="ARBA" id="ARBA00022516"/>
    </source>
</evidence>
<evidence type="ECO:0000313" key="16">
    <source>
        <dbReference type="EMBL" id="RKO85587.1"/>
    </source>
</evidence>
<evidence type="ECO:0000256" key="10">
    <source>
        <dbReference type="ARBA" id="ARBA00022919"/>
    </source>
</evidence>
<keyword evidence="5" id="KW-0444">Lipid biosynthesis</keyword>
<evidence type="ECO:0000256" key="9">
    <source>
        <dbReference type="ARBA" id="ARBA00022692"/>
    </source>
</evidence>
<comment type="pathway">
    <text evidence="2">Lipid metabolism; sphingolipid metabolism.</text>
</comment>
<keyword evidence="13 15" id="KW-0472">Membrane</keyword>
<dbReference type="EMBL" id="KZ998941">
    <property type="protein sequence ID" value="RKO85587.1"/>
    <property type="molecule type" value="Genomic_DNA"/>
</dbReference>
<evidence type="ECO:0000256" key="11">
    <source>
        <dbReference type="ARBA" id="ARBA00022989"/>
    </source>
</evidence>
<evidence type="ECO:0000256" key="7">
    <source>
        <dbReference type="ARBA" id="ARBA00022679"/>
    </source>
</evidence>